<dbReference type="Proteomes" id="UP000664940">
    <property type="component" value="Unassembled WGS sequence"/>
</dbReference>
<accession>A0A834E0X6</accession>
<name>A0A834E0X6_9CHIR</name>
<dbReference type="EMBL" id="JABVXQ010000007">
    <property type="protein sequence ID" value="KAF6099829.1"/>
    <property type="molecule type" value="Genomic_DNA"/>
</dbReference>
<proteinExistence type="predicted"/>
<evidence type="ECO:0000313" key="2">
    <source>
        <dbReference type="Proteomes" id="UP000664940"/>
    </source>
</evidence>
<dbReference type="AlphaFoldDB" id="A0A834E0X6"/>
<gene>
    <name evidence="1" type="ORF">HJG60_011560</name>
</gene>
<comment type="caution">
    <text evidence="1">The sequence shown here is derived from an EMBL/GenBank/DDBJ whole genome shotgun (WGS) entry which is preliminary data.</text>
</comment>
<organism evidence="1 2">
    <name type="scientific">Phyllostomus discolor</name>
    <name type="common">pale spear-nosed bat</name>
    <dbReference type="NCBI Taxonomy" id="89673"/>
    <lineage>
        <taxon>Eukaryota</taxon>
        <taxon>Metazoa</taxon>
        <taxon>Chordata</taxon>
        <taxon>Craniata</taxon>
        <taxon>Vertebrata</taxon>
        <taxon>Euteleostomi</taxon>
        <taxon>Mammalia</taxon>
        <taxon>Eutheria</taxon>
        <taxon>Laurasiatheria</taxon>
        <taxon>Chiroptera</taxon>
        <taxon>Yangochiroptera</taxon>
        <taxon>Phyllostomidae</taxon>
        <taxon>Phyllostominae</taxon>
        <taxon>Phyllostomus</taxon>
    </lineage>
</organism>
<sequence>MTLWFKRETMYVMLDMSCKKTHQDTCIHGQNSHVSRLGQPTEKLLGKFPTCYQGCQVMYQETQKAGVHHFQGITEACSRLLLRQVSSTHQSVAPYHMISLGISHWRLCPAGLRTSSTLLATWLERSFLARL</sequence>
<protein>
    <submittedName>
        <fullName evidence="1">Uncharacterized protein</fullName>
    </submittedName>
</protein>
<evidence type="ECO:0000313" key="1">
    <source>
        <dbReference type="EMBL" id="KAF6099829.1"/>
    </source>
</evidence>
<reference evidence="1 2" key="1">
    <citation type="journal article" date="2020" name="Nature">
        <title>Six reference-quality genomes reveal evolution of bat adaptations.</title>
        <authorList>
            <person name="Jebb D."/>
            <person name="Huang Z."/>
            <person name="Pippel M."/>
            <person name="Hughes G.M."/>
            <person name="Lavrichenko K."/>
            <person name="Devanna P."/>
            <person name="Winkler S."/>
            <person name="Jermiin L.S."/>
            <person name="Skirmuntt E.C."/>
            <person name="Katzourakis A."/>
            <person name="Burkitt-Gray L."/>
            <person name="Ray D.A."/>
            <person name="Sullivan K.A.M."/>
            <person name="Roscito J.G."/>
            <person name="Kirilenko B.M."/>
            <person name="Davalos L.M."/>
            <person name="Corthals A.P."/>
            <person name="Power M.L."/>
            <person name="Jones G."/>
            <person name="Ransome R.D."/>
            <person name="Dechmann D.K.N."/>
            <person name="Locatelli A.G."/>
            <person name="Puechmaille S.J."/>
            <person name="Fedrigo O."/>
            <person name="Jarvis E.D."/>
            <person name="Hiller M."/>
            <person name="Vernes S.C."/>
            <person name="Myers E.W."/>
            <person name="Teeling E.C."/>
        </authorList>
    </citation>
    <scope>NUCLEOTIDE SEQUENCE [LARGE SCALE GENOMIC DNA]</scope>
    <source>
        <strain evidence="1">Bat1K_MPI-CBG_1</strain>
    </source>
</reference>